<dbReference type="KEGG" id="fln:FLA_5968"/>
<dbReference type="RefSeq" id="WP_076376860.1">
    <property type="nucleotide sequence ID" value="NZ_AP017422.1"/>
</dbReference>
<evidence type="ECO:0008006" key="3">
    <source>
        <dbReference type="Google" id="ProtNLM"/>
    </source>
</evidence>
<dbReference type="AlphaFoldDB" id="A0A173MQF9"/>
<evidence type="ECO:0000313" key="2">
    <source>
        <dbReference type="Proteomes" id="UP000186917"/>
    </source>
</evidence>
<evidence type="ECO:0000313" key="1">
    <source>
        <dbReference type="EMBL" id="SIS80976.1"/>
    </source>
</evidence>
<keyword evidence="2" id="KW-1185">Reference proteome</keyword>
<organism evidence="1 2">
    <name type="scientific">Filimonas lacunae</name>
    <dbReference type="NCBI Taxonomy" id="477680"/>
    <lineage>
        <taxon>Bacteria</taxon>
        <taxon>Pseudomonadati</taxon>
        <taxon>Bacteroidota</taxon>
        <taxon>Chitinophagia</taxon>
        <taxon>Chitinophagales</taxon>
        <taxon>Chitinophagaceae</taxon>
        <taxon>Filimonas</taxon>
    </lineage>
</organism>
<dbReference type="OrthoDB" id="672696at2"/>
<gene>
    <name evidence="1" type="ORF">SAMN05421788_1011348</name>
</gene>
<dbReference type="Proteomes" id="UP000186917">
    <property type="component" value="Unassembled WGS sequence"/>
</dbReference>
<name>A0A173MQF9_9BACT</name>
<sequence>MDSNFTDFNVLDYREKIAALDQAIFYVYDDNGSKQPISLITHFDFDENGTLFFCCSRLPLTVANWNTFDAELQFHKKGMSYTLQLSGIATVEDAATRLVYFKALDIQHHGDSEKQVKHTYLHKQWLFLRSLLGQQQAASF</sequence>
<accession>A0A173MQF9</accession>
<dbReference type="EMBL" id="FTOR01000001">
    <property type="protein sequence ID" value="SIS80976.1"/>
    <property type="molecule type" value="Genomic_DNA"/>
</dbReference>
<dbReference type="STRING" id="477680.SAMN05421788_1011348"/>
<protein>
    <recommendedName>
        <fullName evidence="3">Pyridoxamine 5'-phosphate oxidase</fullName>
    </recommendedName>
</protein>
<proteinExistence type="predicted"/>
<reference evidence="2" key="1">
    <citation type="submission" date="2017-01" db="EMBL/GenBank/DDBJ databases">
        <authorList>
            <person name="Varghese N."/>
            <person name="Submissions S."/>
        </authorList>
    </citation>
    <scope>NUCLEOTIDE SEQUENCE [LARGE SCALE GENOMIC DNA]</scope>
    <source>
        <strain evidence="2">DSM 21054</strain>
    </source>
</reference>